<name>A0A5P8K131_9ACTN</name>
<sequence length="445" mass="48559">MEPNTLLDALLDEAGMSRLGLAARVNQSCAGRGKSTSYNHSSVIRWLKGQRPRGAVPDVICEILTERLGRQLSLEDIGMGNTNAPPPESTPLAGFIERSTALWRGDVNQRPEVRTTSVITGLPAVGPVWEWENPPEDRDVSRSGTQRVGMADVDLLRNARGHYEQMYRKAGGVATRGRVLSFLNTETVPMLRGTYTDTVGRELHRAVGGLVAIAGICSYDSDVQGLAQRYFHQALRLAKASGDQAFGGYVIALLVNQALYMREYRQAVSFAQAGLRTAGHAMSAALACDLHAMQAKAYARMGDQASAHRAIRAAETAARRIRLEEEPAETGYVQPGLLEANLADTLMRLGDMAPATTYAAEAVAVQAHERGRVHRLATLTDCHIRAGRADQAAITAHSVLETMEGMESHRLNDRLIKMRRNMSGVGSRTTAEIVERIDDRLRIPL</sequence>
<accession>A0A5P8K131</accession>
<evidence type="ECO:0000313" key="1">
    <source>
        <dbReference type="EMBL" id="QFQ96963.1"/>
    </source>
</evidence>
<dbReference type="Gene3D" id="1.25.40.10">
    <property type="entry name" value="Tetratricopeptide repeat domain"/>
    <property type="match status" value="1"/>
</dbReference>
<reference evidence="1 2" key="1">
    <citation type="submission" date="2019-10" db="EMBL/GenBank/DDBJ databases">
        <title>Streptomyces sp. strain GY16 isolated from leaves of Broussonetia papyrifera.</title>
        <authorList>
            <person name="Mo P."/>
        </authorList>
    </citation>
    <scope>NUCLEOTIDE SEQUENCE [LARGE SCALE GENOMIC DNA]</scope>
    <source>
        <strain evidence="1 2">GY16</strain>
    </source>
</reference>
<keyword evidence="2" id="KW-1185">Reference proteome</keyword>
<protein>
    <submittedName>
        <fullName evidence="1">Transcriptional regulator</fullName>
    </submittedName>
</protein>
<dbReference type="RefSeq" id="WP_152168451.1">
    <property type="nucleotide sequence ID" value="NZ_CP045096.1"/>
</dbReference>
<organism evidence="1 2">
    <name type="scientific">Streptomyces phaeolivaceus</name>
    <dbReference type="NCBI Taxonomy" id="2653200"/>
    <lineage>
        <taxon>Bacteria</taxon>
        <taxon>Bacillati</taxon>
        <taxon>Actinomycetota</taxon>
        <taxon>Actinomycetes</taxon>
        <taxon>Kitasatosporales</taxon>
        <taxon>Streptomycetaceae</taxon>
        <taxon>Streptomyces</taxon>
    </lineage>
</organism>
<evidence type="ECO:0000313" key="2">
    <source>
        <dbReference type="Proteomes" id="UP000327294"/>
    </source>
</evidence>
<dbReference type="Proteomes" id="UP000327294">
    <property type="component" value="Chromosome"/>
</dbReference>
<proteinExistence type="predicted"/>
<dbReference type="EMBL" id="CP045096">
    <property type="protein sequence ID" value="QFQ96963.1"/>
    <property type="molecule type" value="Genomic_DNA"/>
</dbReference>
<dbReference type="AlphaFoldDB" id="A0A5P8K131"/>
<gene>
    <name evidence="1" type="ORF">F9278_12900</name>
</gene>
<dbReference type="KEGG" id="sphv:F9278_12900"/>
<dbReference type="InterPro" id="IPR011990">
    <property type="entry name" value="TPR-like_helical_dom_sf"/>
</dbReference>